<feature type="non-terminal residue" evidence="4">
    <location>
        <position position="1"/>
    </location>
</feature>
<reference evidence="4 5" key="1">
    <citation type="journal article" date="2023" name="Plants (Basel)">
        <title>Bridging the Gap: Combining Genomics and Transcriptomics Approaches to Understand Stylosanthes scabra, an Orphan Legume from the Brazilian Caatinga.</title>
        <authorList>
            <person name="Ferreira-Neto J.R.C."/>
            <person name="da Silva M.D."/>
            <person name="Binneck E."/>
            <person name="de Melo N.F."/>
            <person name="da Silva R.H."/>
            <person name="de Melo A.L.T.M."/>
            <person name="Pandolfi V."/>
            <person name="Bustamante F.O."/>
            <person name="Brasileiro-Vidal A.C."/>
            <person name="Benko-Iseppon A.M."/>
        </authorList>
    </citation>
    <scope>NUCLEOTIDE SEQUENCE [LARGE SCALE GENOMIC DNA]</scope>
    <source>
        <tissue evidence="4">Leaves</tissue>
    </source>
</reference>
<evidence type="ECO:0000256" key="2">
    <source>
        <dbReference type="SAM" id="Phobius"/>
    </source>
</evidence>
<sequence length="128" mass="14116">HKYMLRIMMRNNNNNNVAFMTLLLLLLLSLLHAEAAIGNGEYEAQPPQSSPEEYSKAAGEASAPESTNIRKLGRHRSWSDKSMAGGGVIIGGLVTAIFAALFCYIRVTRRKGHADDDHGYYCNNNCSK</sequence>
<evidence type="ECO:0008006" key="6">
    <source>
        <dbReference type="Google" id="ProtNLM"/>
    </source>
</evidence>
<evidence type="ECO:0000313" key="5">
    <source>
        <dbReference type="Proteomes" id="UP001341840"/>
    </source>
</evidence>
<keyword evidence="2" id="KW-0812">Transmembrane</keyword>
<dbReference type="EMBL" id="JASCZI010090923">
    <property type="protein sequence ID" value="MED6147818.1"/>
    <property type="molecule type" value="Genomic_DNA"/>
</dbReference>
<keyword evidence="2" id="KW-0472">Membrane</keyword>
<protein>
    <recommendedName>
        <fullName evidence="6">Syndecan/Neurexin domain-containing protein</fullName>
    </recommendedName>
</protein>
<keyword evidence="2" id="KW-1133">Transmembrane helix</keyword>
<gene>
    <name evidence="4" type="ORF">PIB30_047345</name>
</gene>
<feature type="chain" id="PRO_5047534908" description="Syndecan/Neurexin domain-containing protein" evidence="3">
    <location>
        <begin position="36"/>
        <end position="128"/>
    </location>
</feature>
<dbReference type="PANTHER" id="PTHR34558">
    <property type="entry name" value="EXPRESSED PROTEIN"/>
    <property type="match status" value="1"/>
</dbReference>
<feature type="transmembrane region" description="Helical" evidence="2">
    <location>
        <begin position="83"/>
        <end position="105"/>
    </location>
</feature>
<accession>A0ABU6TIM6</accession>
<comment type="caution">
    <text evidence="4">The sequence shown here is derived from an EMBL/GenBank/DDBJ whole genome shotgun (WGS) entry which is preliminary data.</text>
</comment>
<proteinExistence type="predicted"/>
<evidence type="ECO:0000313" key="4">
    <source>
        <dbReference type="EMBL" id="MED6147818.1"/>
    </source>
</evidence>
<feature type="region of interest" description="Disordered" evidence="1">
    <location>
        <begin position="41"/>
        <end position="83"/>
    </location>
</feature>
<feature type="signal peptide" evidence="3">
    <location>
        <begin position="1"/>
        <end position="35"/>
    </location>
</feature>
<name>A0ABU6TIM6_9FABA</name>
<organism evidence="4 5">
    <name type="scientific">Stylosanthes scabra</name>
    <dbReference type="NCBI Taxonomy" id="79078"/>
    <lineage>
        <taxon>Eukaryota</taxon>
        <taxon>Viridiplantae</taxon>
        <taxon>Streptophyta</taxon>
        <taxon>Embryophyta</taxon>
        <taxon>Tracheophyta</taxon>
        <taxon>Spermatophyta</taxon>
        <taxon>Magnoliopsida</taxon>
        <taxon>eudicotyledons</taxon>
        <taxon>Gunneridae</taxon>
        <taxon>Pentapetalae</taxon>
        <taxon>rosids</taxon>
        <taxon>fabids</taxon>
        <taxon>Fabales</taxon>
        <taxon>Fabaceae</taxon>
        <taxon>Papilionoideae</taxon>
        <taxon>50 kb inversion clade</taxon>
        <taxon>dalbergioids sensu lato</taxon>
        <taxon>Dalbergieae</taxon>
        <taxon>Pterocarpus clade</taxon>
        <taxon>Stylosanthes</taxon>
    </lineage>
</organism>
<keyword evidence="5" id="KW-1185">Reference proteome</keyword>
<dbReference type="Proteomes" id="UP001341840">
    <property type="component" value="Unassembled WGS sequence"/>
</dbReference>
<keyword evidence="3" id="KW-0732">Signal</keyword>
<dbReference type="PANTHER" id="PTHR34558:SF4">
    <property type="entry name" value="TRANSMEMBRANE PROTEIN"/>
    <property type="match status" value="1"/>
</dbReference>
<evidence type="ECO:0000256" key="1">
    <source>
        <dbReference type="SAM" id="MobiDB-lite"/>
    </source>
</evidence>
<evidence type="ECO:0000256" key="3">
    <source>
        <dbReference type="SAM" id="SignalP"/>
    </source>
</evidence>